<feature type="transmembrane region" description="Helical" evidence="1">
    <location>
        <begin position="501"/>
        <end position="526"/>
    </location>
</feature>
<dbReference type="RefSeq" id="WP_191071265.1">
    <property type="nucleotide sequence ID" value="NZ_CP060506.1"/>
</dbReference>
<keyword evidence="1" id="KW-0812">Transmembrane</keyword>
<feature type="transmembrane region" description="Helical" evidence="1">
    <location>
        <begin position="550"/>
        <end position="570"/>
    </location>
</feature>
<dbReference type="Proteomes" id="UP000627538">
    <property type="component" value="Unassembled WGS sequence"/>
</dbReference>
<keyword evidence="1" id="KW-0472">Membrane</keyword>
<feature type="transmembrane region" description="Helical" evidence="1">
    <location>
        <begin position="181"/>
        <end position="203"/>
    </location>
</feature>
<reference evidence="2 3" key="1">
    <citation type="submission" date="2020-08" db="EMBL/GenBank/DDBJ databases">
        <title>Winkia gen. nov., sp. nov., isolated from faeces of the Anser albifrons in China.</title>
        <authorList>
            <person name="Liu Q."/>
        </authorList>
    </citation>
    <scope>NUCLEOTIDE SEQUENCE [LARGE SCALE GENOMIC DNA]</scope>
    <source>
        <strain evidence="2 3">C62</strain>
    </source>
</reference>
<gene>
    <name evidence="2" type="ORF">H8R10_03000</name>
</gene>
<proteinExistence type="predicted"/>
<feature type="transmembrane region" description="Helical" evidence="1">
    <location>
        <begin position="576"/>
        <end position="599"/>
    </location>
</feature>
<keyword evidence="3" id="KW-1185">Reference proteome</keyword>
<name>A0A8I0KU11_9ACTO</name>
<evidence type="ECO:0000313" key="3">
    <source>
        <dbReference type="Proteomes" id="UP000627538"/>
    </source>
</evidence>
<comment type="caution">
    <text evidence="2">The sequence shown here is derived from an EMBL/GenBank/DDBJ whole genome shotgun (WGS) entry which is preliminary data.</text>
</comment>
<evidence type="ECO:0000256" key="1">
    <source>
        <dbReference type="SAM" id="Phobius"/>
    </source>
</evidence>
<feature type="transmembrane region" description="Helical" evidence="1">
    <location>
        <begin position="133"/>
        <end position="153"/>
    </location>
</feature>
<sequence length="614" mass="64808">MFPVGTDTIATLSVGVDAGNKADLIDSLDRSLTAAHVSAYRIDDSGRDRVVYYRFGKNAQVLDSGLRDRPARIIGGRDLGDLSLSGSYALTPSSPATQQTLARWANAHNVGISFDKDQSGLGVFLAGIVRTSLGLGLLSVLLLGAACVTTWYGTRVRERGLRFISGQSRARLEAEDFRSCWGRLFCGVIIGGCLAVVAGALTFAGSGFSSYCRQLLVVTLAITVIFGILCVAAGWLVKPGVQVITREAIGRDSLGASSLALRVIALVIASSLVPIAVNAYASARDTGDRIADAAALGDVTRVSVSSVADEDTVRDGANAAATRWVSELERRNAVLVSYPLDSGFEVSESLRGYSHLVLVDAATFERLKSRGLRLSSAPESAVSEMDITMEPWLREGADLTDVKYYVGSGINVPILGQTSAASFAVSNDHPLLAVLPHGVAKTLNGDALIALAANGGLVVSDPGIAHDTLRATGMDAYTVSVDRVLPELREQQRDALREAQIGIIALVITLLSLLVGLVQTAAMWSARHSQLITVRRLAGHRLAQVARGKWFAEMCLALLALGVASGIALADVTLPRYLIAMTALVLGCVYALASAVVLLRSVARSAVLAVERRI</sequence>
<accession>A0A8I0KU11</accession>
<feature type="transmembrane region" description="Helical" evidence="1">
    <location>
        <begin position="215"/>
        <end position="238"/>
    </location>
</feature>
<dbReference type="EMBL" id="JACRUO010000001">
    <property type="protein sequence ID" value="MBD3689198.1"/>
    <property type="molecule type" value="Genomic_DNA"/>
</dbReference>
<feature type="transmembrane region" description="Helical" evidence="1">
    <location>
        <begin position="259"/>
        <end position="281"/>
    </location>
</feature>
<keyword evidence="1" id="KW-1133">Transmembrane helix</keyword>
<dbReference type="AlphaFoldDB" id="A0A8I0KU11"/>
<evidence type="ECO:0000313" key="2">
    <source>
        <dbReference type="EMBL" id="MBD3689198.1"/>
    </source>
</evidence>
<organism evidence="2 3">
    <name type="scientific">Nanchangia anserum</name>
    <dbReference type="NCBI Taxonomy" id="2692125"/>
    <lineage>
        <taxon>Bacteria</taxon>
        <taxon>Bacillati</taxon>
        <taxon>Actinomycetota</taxon>
        <taxon>Actinomycetes</taxon>
        <taxon>Actinomycetales</taxon>
        <taxon>Actinomycetaceae</taxon>
        <taxon>Nanchangia</taxon>
    </lineage>
</organism>
<protein>
    <submittedName>
        <fullName evidence="2">Uncharacterized protein</fullName>
    </submittedName>
</protein>